<keyword evidence="1" id="KW-0812">Transmembrane</keyword>
<protein>
    <submittedName>
        <fullName evidence="2">Uncharacterized protein</fullName>
    </submittedName>
</protein>
<keyword evidence="1" id="KW-0472">Membrane</keyword>
<dbReference type="AlphaFoldDB" id="A0A5D2H2R9"/>
<evidence type="ECO:0000313" key="3">
    <source>
        <dbReference type="Proteomes" id="UP000323506"/>
    </source>
</evidence>
<feature type="transmembrane region" description="Helical" evidence="1">
    <location>
        <begin position="27"/>
        <end position="47"/>
    </location>
</feature>
<evidence type="ECO:0000256" key="1">
    <source>
        <dbReference type="SAM" id="Phobius"/>
    </source>
</evidence>
<reference evidence="2 3" key="1">
    <citation type="submission" date="2019-06" db="EMBL/GenBank/DDBJ databases">
        <title>WGS assembly of Gossypium darwinii.</title>
        <authorList>
            <person name="Chen Z.J."/>
            <person name="Sreedasyam A."/>
            <person name="Ando A."/>
            <person name="Song Q."/>
            <person name="De L."/>
            <person name="Hulse-Kemp A."/>
            <person name="Ding M."/>
            <person name="Ye W."/>
            <person name="Kirkbride R."/>
            <person name="Jenkins J."/>
            <person name="Plott C."/>
            <person name="Lovell J."/>
            <person name="Lin Y.-M."/>
            <person name="Vaughn R."/>
            <person name="Liu B."/>
            <person name="Li W."/>
            <person name="Simpson S."/>
            <person name="Scheffler B."/>
            <person name="Saski C."/>
            <person name="Grover C."/>
            <person name="Hu G."/>
            <person name="Conover J."/>
            <person name="Carlson J."/>
            <person name="Shu S."/>
            <person name="Boston L."/>
            <person name="Williams M."/>
            <person name="Peterson D."/>
            <person name="Mcgee K."/>
            <person name="Jones D."/>
            <person name="Wendel J."/>
            <person name="Stelly D."/>
            <person name="Grimwood J."/>
            <person name="Schmutz J."/>
        </authorList>
    </citation>
    <scope>NUCLEOTIDE SEQUENCE [LARGE SCALE GENOMIC DNA]</scope>
    <source>
        <strain evidence="2">1808015.09</strain>
    </source>
</reference>
<organism evidence="2 3">
    <name type="scientific">Gossypium darwinii</name>
    <name type="common">Darwin's cotton</name>
    <name type="synonym">Gossypium barbadense var. darwinii</name>
    <dbReference type="NCBI Taxonomy" id="34276"/>
    <lineage>
        <taxon>Eukaryota</taxon>
        <taxon>Viridiplantae</taxon>
        <taxon>Streptophyta</taxon>
        <taxon>Embryophyta</taxon>
        <taxon>Tracheophyta</taxon>
        <taxon>Spermatophyta</taxon>
        <taxon>Magnoliopsida</taxon>
        <taxon>eudicotyledons</taxon>
        <taxon>Gunneridae</taxon>
        <taxon>Pentapetalae</taxon>
        <taxon>rosids</taxon>
        <taxon>malvids</taxon>
        <taxon>Malvales</taxon>
        <taxon>Malvaceae</taxon>
        <taxon>Malvoideae</taxon>
        <taxon>Gossypium</taxon>
    </lineage>
</organism>
<gene>
    <name evidence="2" type="ORF">ES288_A03G093000v1</name>
</gene>
<proteinExistence type="predicted"/>
<sequence length="100" mass="11855">MVKKVYPSPTVYGSHPVFSLSRSHCSLHYILISNFFLPSLFRFLYIFSIRLYLKTGRSFNGHSTTIFDGKVIRSPRKRRIFLFFVSGKYCLIFDWNWLSC</sequence>
<dbReference type="Proteomes" id="UP000323506">
    <property type="component" value="Chromosome A03"/>
</dbReference>
<evidence type="ECO:0000313" key="2">
    <source>
        <dbReference type="EMBL" id="TYH24457.1"/>
    </source>
</evidence>
<feature type="transmembrane region" description="Helical" evidence="1">
    <location>
        <begin position="80"/>
        <end position="98"/>
    </location>
</feature>
<keyword evidence="3" id="KW-1185">Reference proteome</keyword>
<keyword evidence="1" id="KW-1133">Transmembrane helix</keyword>
<accession>A0A5D2H2R9</accession>
<dbReference type="EMBL" id="CM017690">
    <property type="protein sequence ID" value="TYH24457.1"/>
    <property type="molecule type" value="Genomic_DNA"/>
</dbReference>
<name>A0A5D2H2R9_GOSDA</name>